<evidence type="ECO:0000259" key="13">
    <source>
        <dbReference type="SMART" id="SM00840"/>
    </source>
</evidence>
<dbReference type="InterPro" id="IPR015803">
    <property type="entry name" value="Cys-tRNA-ligase"/>
</dbReference>
<dbReference type="Proteomes" id="UP000263642">
    <property type="component" value="Unassembled WGS sequence"/>
</dbReference>
<comment type="subcellular location">
    <subcellularLocation>
        <location evidence="1 12">Cytoplasm</location>
    </subcellularLocation>
</comment>
<dbReference type="InterPro" id="IPR024909">
    <property type="entry name" value="Cys-tRNA/MSH_ligase"/>
</dbReference>
<evidence type="ECO:0000256" key="10">
    <source>
        <dbReference type="ARBA" id="ARBA00022917"/>
    </source>
</evidence>
<dbReference type="CDD" id="cd00672">
    <property type="entry name" value="CysRS_core"/>
    <property type="match status" value="1"/>
</dbReference>
<keyword evidence="6 12" id="KW-0479">Metal-binding</keyword>
<dbReference type="GO" id="GO:0008270">
    <property type="term" value="F:zinc ion binding"/>
    <property type="evidence" value="ECO:0007669"/>
    <property type="project" value="UniProtKB-UniRule"/>
</dbReference>
<evidence type="ECO:0000256" key="12">
    <source>
        <dbReference type="HAMAP-Rule" id="MF_00041"/>
    </source>
</evidence>
<comment type="caution">
    <text evidence="12">Lacks conserved residue(s) required for the propagation of feature annotation.</text>
</comment>
<keyword evidence="10 12" id="KW-0648">Protein biosynthesis</keyword>
<sequence length="518" mass="58008">MTLRIYNTLSRKKEDFQTIKPGKVGIYLCGPTVYKHSHIGHMVGPVIIDTIARYLTYNNYDVKFVNNITDIDDKLINKAAELNISVEKLAADMTQDYFDNLETMGVDTITDFPKATDYIEAMQEIIQSLIDKDFAYPLDGDVYFSAAADSKYGCLSGRKIEEMIAGTRVEANDKKKNPADFALWKKSRPGEPAWDSPWGPGRPGWHIECSAMSRKLLGDSFDIHGGGLDLMFPHHENERAQSECCTGKTYVRYWVHNGLMQASDTPGKVGGQHDRHGDVAVDQQAQEADKLSGSKGAASVKELFAVHPPEIVRLFLLSTHYRSPIAFSDENIRETGKGIEGFYRFFETLERITGESFYQLPTADKREQSTGLEGDPAEYFQQVSELRQRFLEAMDDDFNTGGAIGVLFELRSTLNALIHSQNLEGEGKQNQTMVEALKTGASQLKELSNLLGVFRKAPAKDANADDDLVNQLMELVLDIRKDARANKNWDIADKIREGLAACQITVEDRPEGSLWRRG</sequence>
<dbReference type="PANTHER" id="PTHR10890:SF3">
    <property type="entry name" value="CYSTEINE--TRNA LIGASE, CYTOPLASMIC"/>
    <property type="match status" value="1"/>
</dbReference>
<protein>
    <recommendedName>
        <fullName evidence="12">Cysteine--tRNA ligase</fullName>
        <ecNumber evidence="12">6.1.1.16</ecNumber>
    </recommendedName>
    <alternativeName>
        <fullName evidence="12">Cysteinyl-tRNA synthetase</fullName>
        <shortName evidence="12">CysRS</shortName>
    </alternativeName>
</protein>
<dbReference type="EMBL" id="DQAY01000142">
    <property type="protein sequence ID" value="HCO25906.1"/>
    <property type="molecule type" value="Genomic_DNA"/>
</dbReference>
<dbReference type="InterPro" id="IPR009080">
    <property type="entry name" value="tRNAsynth_Ia_anticodon-bd"/>
</dbReference>
<feature type="binding site" evidence="12">
    <location>
        <position position="238"/>
    </location>
    <ligand>
        <name>Zn(2+)</name>
        <dbReference type="ChEBI" id="CHEBI:29105"/>
    </ligand>
</feature>
<keyword evidence="7 12" id="KW-0547">Nucleotide-binding</keyword>
<feature type="domain" description="Cysteinyl-tRNA synthetase class Ia DALR" evidence="13">
    <location>
        <begin position="389"/>
        <end position="462"/>
    </location>
</feature>
<evidence type="ECO:0000256" key="9">
    <source>
        <dbReference type="ARBA" id="ARBA00022840"/>
    </source>
</evidence>
<dbReference type="GO" id="GO:0005524">
    <property type="term" value="F:ATP binding"/>
    <property type="evidence" value="ECO:0007669"/>
    <property type="project" value="UniProtKB-UniRule"/>
</dbReference>
<accession>A0A3D3RBC2</accession>
<dbReference type="Gene3D" id="1.20.120.1910">
    <property type="entry name" value="Cysteine-tRNA ligase, C-terminal anti-codon recognition domain"/>
    <property type="match status" value="1"/>
</dbReference>
<dbReference type="EC" id="6.1.1.16" evidence="12"/>
<comment type="cofactor">
    <cofactor evidence="12">
        <name>Zn(2+)</name>
        <dbReference type="ChEBI" id="CHEBI:29105"/>
    </cofactor>
    <text evidence="12">Binds 1 zinc ion per subunit.</text>
</comment>
<feature type="binding site" evidence="12">
    <location>
        <position position="209"/>
    </location>
    <ligand>
        <name>Zn(2+)</name>
        <dbReference type="ChEBI" id="CHEBI:29105"/>
    </ligand>
</feature>
<keyword evidence="11 12" id="KW-0030">Aminoacyl-tRNA synthetase</keyword>
<feature type="binding site" evidence="12">
    <location>
        <position position="234"/>
    </location>
    <ligand>
        <name>Zn(2+)</name>
        <dbReference type="ChEBI" id="CHEBI:29105"/>
    </ligand>
</feature>
<reference evidence="14 15" key="1">
    <citation type="journal article" date="2018" name="Nat. Biotechnol.">
        <title>A standardized bacterial taxonomy based on genome phylogeny substantially revises the tree of life.</title>
        <authorList>
            <person name="Parks D.H."/>
            <person name="Chuvochina M."/>
            <person name="Waite D.W."/>
            <person name="Rinke C."/>
            <person name="Skarshewski A."/>
            <person name="Chaumeil P.A."/>
            <person name="Hugenholtz P."/>
        </authorList>
    </citation>
    <scope>NUCLEOTIDE SEQUENCE [LARGE SCALE GENOMIC DNA]</scope>
    <source>
        <strain evidence="14">UBA9375</strain>
    </source>
</reference>
<dbReference type="PRINTS" id="PR00983">
    <property type="entry name" value="TRNASYNTHCYS"/>
</dbReference>
<name>A0A3D3RBC2_9PLAN</name>
<dbReference type="GO" id="GO:0006423">
    <property type="term" value="P:cysteinyl-tRNA aminoacylation"/>
    <property type="evidence" value="ECO:0007669"/>
    <property type="project" value="UniProtKB-UniRule"/>
</dbReference>
<dbReference type="GO" id="GO:0004817">
    <property type="term" value="F:cysteine-tRNA ligase activity"/>
    <property type="evidence" value="ECO:0007669"/>
    <property type="project" value="UniProtKB-UniRule"/>
</dbReference>
<organism evidence="14 15">
    <name type="scientific">Gimesia maris</name>
    <dbReference type="NCBI Taxonomy" id="122"/>
    <lineage>
        <taxon>Bacteria</taxon>
        <taxon>Pseudomonadati</taxon>
        <taxon>Planctomycetota</taxon>
        <taxon>Planctomycetia</taxon>
        <taxon>Planctomycetales</taxon>
        <taxon>Planctomycetaceae</taxon>
        <taxon>Gimesia</taxon>
    </lineage>
</organism>
<evidence type="ECO:0000256" key="11">
    <source>
        <dbReference type="ARBA" id="ARBA00023146"/>
    </source>
</evidence>
<dbReference type="NCBIfam" id="TIGR00435">
    <property type="entry name" value="cysS"/>
    <property type="match status" value="1"/>
</dbReference>
<evidence type="ECO:0000256" key="3">
    <source>
        <dbReference type="ARBA" id="ARBA00011245"/>
    </source>
</evidence>
<dbReference type="SMART" id="SM00840">
    <property type="entry name" value="DALR_2"/>
    <property type="match status" value="1"/>
</dbReference>
<evidence type="ECO:0000256" key="8">
    <source>
        <dbReference type="ARBA" id="ARBA00022833"/>
    </source>
</evidence>
<dbReference type="GO" id="GO:0005829">
    <property type="term" value="C:cytosol"/>
    <property type="evidence" value="ECO:0007669"/>
    <property type="project" value="TreeGrafter"/>
</dbReference>
<dbReference type="Pfam" id="PF09190">
    <property type="entry name" value="DALR_2"/>
    <property type="match status" value="1"/>
</dbReference>
<keyword evidence="8 12" id="KW-0862">Zinc</keyword>
<dbReference type="InterPro" id="IPR014729">
    <property type="entry name" value="Rossmann-like_a/b/a_fold"/>
</dbReference>
<dbReference type="PANTHER" id="PTHR10890">
    <property type="entry name" value="CYSTEINYL-TRNA SYNTHETASE"/>
    <property type="match status" value="1"/>
</dbReference>
<dbReference type="InterPro" id="IPR032678">
    <property type="entry name" value="tRNA-synt_1_cat_dom"/>
</dbReference>
<comment type="subunit">
    <text evidence="3 12">Monomer.</text>
</comment>
<dbReference type="Pfam" id="PF01406">
    <property type="entry name" value="tRNA-synt_1e"/>
    <property type="match status" value="1"/>
</dbReference>
<keyword evidence="4 12" id="KW-0963">Cytoplasm</keyword>
<evidence type="ECO:0000313" key="14">
    <source>
        <dbReference type="EMBL" id="HCO25906.1"/>
    </source>
</evidence>
<evidence type="ECO:0000256" key="6">
    <source>
        <dbReference type="ARBA" id="ARBA00022723"/>
    </source>
</evidence>
<evidence type="ECO:0000256" key="1">
    <source>
        <dbReference type="ARBA" id="ARBA00004496"/>
    </source>
</evidence>
<proteinExistence type="inferred from homology"/>
<feature type="short sequence motif" description="'HIGH' region" evidence="12">
    <location>
        <begin position="31"/>
        <end position="41"/>
    </location>
</feature>
<evidence type="ECO:0000313" key="15">
    <source>
        <dbReference type="Proteomes" id="UP000263642"/>
    </source>
</evidence>
<comment type="similarity">
    <text evidence="2 12">Belongs to the class-I aminoacyl-tRNA synthetase family.</text>
</comment>
<dbReference type="AlphaFoldDB" id="A0A3D3RBC2"/>
<dbReference type="SUPFAM" id="SSF52374">
    <property type="entry name" value="Nucleotidylyl transferase"/>
    <property type="match status" value="1"/>
</dbReference>
<comment type="caution">
    <text evidence="14">The sequence shown here is derived from an EMBL/GenBank/DDBJ whole genome shotgun (WGS) entry which is preliminary data.</text>
</comment>
<feature type="binding site" evidence="12">
    <location>
        <position position="29"/>
    </location>
    <ligand>
        <name>Zn(2+)</name>
        <dbReference type="ChEBI" id="CHEBI:29105"/>
    </ligand>
</feature>
<keyword evidence="9 12" id="KW-0067">ATP-binding</keyword>
<evidence type="ECO:0000256" key="4">
    <source>
        <dbReference type="ARBA" id="ARBA00022490"/>
    </source>
</evidence>
<dbReference type="SUPFAM" id="SSF47323">
    <property type="entry name" value="Anticodon-binding domain of a subclass of class I aminoacyl-tRNA synthetases"/>
    <property type="match status" value="1"/>
</dbReference>
<dbReference type="Gene3D" id="3.40.50.620">
    <property type="entry name" value="HUPs"/>
    <property type="match status" value="1"/>
</dbReference>
<dbReference type="InterPro" id="IPR015273">
    <property type="entry name" value="Cys-tRNA-synt_Ia_DALR"/>
</dbReference>
<keyword evidence="5 12" id="KW-0436">Ligase</keyword>
<gene>
    <name evidence="12" type="primary">cysS</name>
    <name evidence="14" type="ORF">DIT97_23840</name>
</gene>
<comment type="catalytic activity">
    <reaction evidence="12">
        <text>tRNA(Cys) + L-cysteine + ATP = L-cysteinyl-tRNA(Cys) + AMP + diphosphate</text>
        <dbReference type="Rhea" id="RHEA:17773"/>
        <dbReference type="Rhea" id="RHEA-COMP:9661"/>
        <dbReference type="Rhea" id="RHEA-COMP:9679"/>
        <dbReference type="ChEBI" id="CHEBI:30616"/>
        <dbReference type="ChEBI" id="CHEBI:33019"/>
        <dbReference type="ChEBI" id="CHEBI:35235"/>
        <dbReference type="ChEBI" id="CHEBI:78442"/>
        <dbReference type="ChEBI" id="CHEBI:78517"/>
        <dbReference type="ChEBI" id="CHEBI:456215"/>
        <dbReference type="EC" id="6.1.1.16"/>
    </reaction>
</comment>
<evidence type="ECO:0000256" key="2">
    <source>
        <dbReference type="ARBA" id="ARBA00005594"/>
    </source>
</evidence>
<dbReference type="HAMAP" id="MF_00041">
    <property type="entry name" value="Cys_tRNA_synth"/>
    <property type="match status" value="1"/>
</dbReference>
<evidence type="ECO:0000256" key="5">
    <source>
        <dbReference type="ARBA" id="ARBA00022598"/>
    </source>
</evidence>
<evidence type="ECO:0000256" key="7">
    <source>
        <dbReference type="ARBA" id="ARBA00022741"/>
    </source>
</evidence>